<keyword evidence="8" id="KW-0808">Transferase</keyword>
<evidence type="ECO:0000256" key="6">
    <source>
        <dbReference type="ARBA" id="ARBA00018045"/>
    </source>
</evidence>
<keyword evidence="10" id="KW-0819">tRNA processing</keyword>
<sequence length="670" mass="76042">MLKTTKSRNDTAVQGTNDNSIVSKCSMATQGYFKDDYLKLFVGKSSRRSPLINRGYYIRAKAVDHIVNKYLQLENEKNKQIVSLGAGFDAAYFRLKHSGCLNKCVYIEVDFVHVAQRKSIIIESKHELSSLIDTPLQADPSNGIVLKSESYNLLGIDMTKLDELYSALVLCGIDFSLPTLLLSECVITYMSVCSSNALITWAAKMFHNSIFVNYEQILPDDAFGIVMQNHFRLLGSPLKAIQTYSTTEKQQHRYETLGWNVAMVTDMNAFYYNVLSLSERQRIEKLELFDEFEEWHLKCAHYVVVCSYQGSMRRLSHEVMPVSMKSIHAESKDRLHWKEFEKSYYIRRFGHECCRLETGEVLVFGGFGEVNGQHARLSNVSLLDTATNTLHTVKPAHSAIGARMFHSICHLAQNKVLLLGGRTSPSKPCKHIEVLSLQKDEDANWFYEYHEIECSGDLPNPRWRHSADKVVMDNREYIVVFGGRTADKLSMENCYLLDVNSWVWYMVSISSDSSVPQGRHSHSSVSWNHNKIIISGGLSSELKAFNDLYLLHCEKPLECRWQKLQLEPEMEPRYSHSSAVVKDSLILCGGVNPDSFSSPGLTILNLQTLTWKNYRLPIQDPKLPMMLHNHCSIVLPDDNLLVIGGGGNCFSFGTHFNSTPAVLNLENIEL</sequence>
<dbReference type="EC" id="2.3.1.231" evidence="4"/>
<evidence type="ECO:0000313" key="15">
    <source>
        <dbReference type="RefSeq" id="XP_006819091.1"/>
    </source>
</evidence>
<protein>
    <recommendedName>
        <fullName evidence="6">tRNA wybutosine-synthesizing protein 4</fullName>
        <ecNumber evidence="5">2.1.1.290</ecNumber>
        <ecNumber evidence="4">2.3.1.231</ecNumber>
    </recommendedName>
    <alternativeName>
        <fullName evidence="12">tRNA(Phe) (7-(3-amino-3-(methoxycarbonyl)propyl)wyosine(37)-N)-methoxycarbonyltransferase</fullName>
    </alternativeName>
    <alternativeName>
        <fullName evidence="11">tRNA(Phe) (7-(3-amino-3-carboxypropyl)wyosine(37)-O)-methyltransferase</fullName>
    </alternativeName>
</protein>
<keyword evidence="7" id="KW-0489">Methyltransferase</keyword>
<evidence type="ECO:0000256" key="8">
    <source>
        <dbReference type="ARBA" id="ARBA00022679"/>
    </source>
</evidence>
<dbReference type="Pfam" id="PF13418">
    <property type="entry name" value="Beta-prop_TYW4"/>
    <property type="match status" value="1"/>
</dbReference>
<organism evidence="14 15">
    <name type="scientific">Saccoglossus kowalevskii</name>
    <name type="common">Acorn worm</name>
    <dbReference type="NCBI Taxonomy" id="10224"/>
    <lineage>
        <taxon>Eukaryota</taxon>
        <taxon>Metazoa</taxon>
        <taxon>Hemichordata</taxon>
        <taxon>Enteropneusta</taxon>
        <taxon>Harrimaniidae</taxon>
        <taxon>Saccoglossus</taxon>
    </lineage>
</organism>
<comment type="pathway">
    <text evidence="2">tRNA modification; wybutosine-tRNA(Phe) biosynthesis.</text>
</comment>
<comment type="catalytic activity">
    <reaction evidence="13">
        <text>7-[(3S)-(3-amino-3-methoxycarbonyl)propyl]wyosine(37) in tRNA(Phe) + S-adenosyl-L-methionine + CO2 = wybutosine(37) in tRNA(Phe) + S-adenosyl-L-homocysteine + 2 H(+)</text>
        <dbReference type="Rhea" id="RHEA:37119"/>
        <dbReference type="Rhea" id="RHEA-COMP:11844"/>
        <dbReference type="Rhea" id="RHEA-COMP:11847"/>
        <dbReference type="ChEBI" id="CHEBI:15378"/>
        <dbReference type="ChEBI" id="CHEBI:16526"/>
        <dbReference type="ChEBI" id="CHEBI:57856"/>
        <dbReference type="ChEBI" id="CHEBI:59789"/>
        <dbReference type="ChEBI" id="CHEBI:73544"/>
        <dbReference type="ChEBI" id="CHEBI:74275"/>
        <dbReference type="EC" id="2.3.1.231"/>
    </reaction>
</comment>
<keyword evidence="14" id="KW-1185">Reference proteome</keyword>
<evidence type="ECO:0000313" key="14">
    <source>
        <dbReference type="Proteomes" id="UP000694865"/>
    </source>
</evidence>
<dbReference type="InterPro" id="IPR011043">
    <property type="entry name" value="Gal_Oxase/kelch_b-propeller"/>
</dbReference>
<evidence type="ECO:0000256" key="7">
    <source>
        <dbReference type="ARBA" id="ARBA00022603"/>
    </source>
</evidence>
<dbReference type="InterPro" id="IPR015915">
    <property type="entry name" value="Kelch-typ_b-propeller"/>
</dbReference>
<dbReference type="RefSeq" id="XP_006819091.1">
    <property type="nucleotide sequence ID" value="XM_006819028.1"/>
</dbReference>
<dbReference type="Pfam" id="PF04072">
    <property type="entry name" value="LCM"/>
    <property type="match status" value="1"/>
</dbReference>
<evidence type="ECO:0000256" key="9">
    <source>
        <dbReference type="ARBA" id="ARBA00022691"/>
    </source>
</evidence>
<comment type="similarity">
    <text evidence="3">Belongs to the methyltransferase superfamily. LCMT family.</text>
</comment>
<dbReference type="PANTHER" id="PTHR46529:SF1">
    <property type="entry name" value="TRNA WYBUTOSINE-SYNTHESIZING PROTEIN 4"/>
    <property type="match status" value="1"/>
</dbReference>
<dbReference type="Gene3D" id="3.40.50.150">
    <property type="entry name" value="Vaccinia Virus protein VP39"/>
    <property type="match status" value="1"/>
</dbReference>
<dbReference type="PANTHER" id="PTHR46529">
    <property type="entry name" value="TRNA WYBUTOSINE-SYNTHESIZING PROTEIN 4"/>
    <property type="match status" value="1"/>
</dbReference>
<evidence type="ECO:0000256" key="4">
    <source>
        <dbReference type="ARBA" id="ARBA00012155"/>
    </source>
</evidence>
<dbReference type="GeneID" id="102806957"/>
<evidence type="ECO:0000256" key="2">
    <source>
        <dbReference type="ARBA" id="ARBA00004797"/>
    </source>
</evidence>
<evidence type="ECO:0000256" key="1">
    <source>
        <dbReference type="ARBA" id="ARBA00001806"/>
    </source>
</evidence>
<dbReference type="InterPro" id="IPR007213">
    <property type="entry name" value="Ppm1/Ppm2/Tcmp"/>
</dbReference>
<evidence type="ECO:0000256" key="10">
    <source>
        <dbReference type="ARBA" id="ARBA00022694"/>
    </source>
</evidence>
<evidence type="ECO:0000256" key="13">
    <source>
        <dbReference type="ARBA" id="ARBA00049250"/>
    </source>
</evidence>
<accession>A0ABM0MGF0</accession>
<name>A0ABM0MGF0_SACKO</name>
<proteinExistence type="inferred from homology"/>
<dbReference type="SUPFAM" id="SSF50965">
    <property type="entry name" value="Galactose oxidase, central domain"/>
    <property type="match status" value="1"/>
</dbReference>
<comment type="catalytic activity">
    <reaction evidence="1">
        <text>7-[(3S)-3-amino-3-carboxypropyl]wyosine(37) in tRNA(Phe) + S-adenosyl-L-methionine = 7-[(3S)-(3-amino-3-methoxycarbonyl)propyl]wyosine(37) in tRNA(Phe) + S-adenosyl-L-homocysteine</text>
        <dbReference type="Rhea" id="RHEA:36903"/>
        <dbReference type="Rhea" id="RHEA-COMP:10379"/>
        <dbReference type="Rhea" id="RHEA-COMP:11844"/>
        <dbReference type="ChEBI" id="CHEBI:57856"/>
        <dbReference type="ChEBI" id="CHEBI:59789"/>
        <dbReference type="ChEBI" id="CHEBI:73543"/>
        <dbReference type="ChEBI" id="CHEBI:74275"/>
        <dbReference type="EC" id="2.1.1.290"/>
    </reaction>
</comment>
<dbReference type="EC" id="2.1.1.290" evidence="5"/>
<dbReference type="Gene3D" id="2.120.10.80">
    <property type="entry name" value="Kelch-type beta propeller"/>
    <property type="match status" value="1"/>
</dbReference>
<dbReference type="InterPro" id="IPR029063">
    <property type="entry name" value="SAM-dependent_MTases_sf"/>
</dbReference>
<dbReference type="SUPFAM" id="SSF53335">
    <property type="entry name" value="S-adenosyl-L-methionine-dependent methyltransferases"/>
    <property type="match status" value="1"/>
</dbReference>
<evidence type="ECO:0000256" key="3">
    <source>
        <dbReference type="ARBA" id="ARBA00010703"/>
    </source>
</evidence>
<keyword evidence="9" id="KW-0949">S-adenosyl-L-methionine</keyword>
<reference evidence="15" key="1">
    <citation type="submission" date="2025-08" db="UniProtKB">
        <authorList>
            <consortium name="RefSeq"/>
        </authorList>
    </citation>
    <scope>IDENTIFICATION</scope>
    <source>
        <tissue evidence="15">Testes</tissue>
    </source>
</reference>
<gene>
    <name evidence="15" type="primary">LOC102806957</name>
</gene>
<dbReference type="Proteomes" id="UP000694865">
    <property type="component" value="Unplaced"/>
</dbReference>
<evidence type="ECO:0000256" key="12">
    <source>
        <dbReference type="ARBA" id="ARBA00030847"/>
    </source>
</evidence>
<evidence type="ECO:0000256" key="11">
    <source>
        <dbReference type="ARBA" id="ARBA00029750"/>
    </source>
</evidence>
<evidence type="ECO:0000256" key="5">
    <source>
        <dbReference type="ARBA" id="ARBA00012779"/>
    </source>
</evidence>